<proteinExistence type="predicted"/>
<evidence type="ECO:0000313" key="1">
    <source>
        <dbReference type="EMBL" id="MEN2789016.1"/>
    </source>
</evidence>
<keyword evidence="2" id="KW-1185">Reference proteome</keyword>
<organism evidence="1 2">
    <name type="scientific">Sphingomonas oligophenolica</name>
    <dbReference type="NCBI Taxonomy" id="301154"/>
    <lineage>
        <taxon>Bacteria</taxon>
        <taxon>Pseudomonadati</taxon>
        <taxon>Pseudomonadota</taxon>
        <taxon>Alphaproteobacteria</taxon>
        <taxon>Sphingomonadales</taxon>
        <taxon>Sphingomonadaceae</taxon>
        <taxon>Sphingomonas</taxon>
    </lineage>
</organism>
<dbReference type="Proteomes" id="UP001419910">
    <property type="component" value="Unassembled WGS sequence"/>
</dbReference>
<dbReference type="EMBL" id="JBDIME010000003">
    <property type="protein sequence ID" value="MEN2789016.1"/>
    <property type="molecule type" value="Genomic_DNA"/>
</dbReference>
<gene>
    <name evidence="1" type="ORF">ABC974_05210</name>
</gene>
<reference evidence="1 2" key="1">
    <citation type="submission" date="2024-05" db="EMBL/GenBank/DDBJ databases">
        <authorList>
            <person name="Liu Q."/>
            <person name="Xin Y.-H."/>
        </authorList>
    </citation>
    <scope>NUCLEOTIDE SEQUENCE [LARGE SCALE GENOMIC DNA]</scope>
    <source>
        <strain evidence="1 2">CGMCC 1.10181</strain>
    </source>
</reference>
<evidence type="ECO:0000313" key="2">
    <source>
        <dbReference type="Proteomes" id="UP001419910"/>
    </source>
</evidence>
<sequence length="97" mass="11029">MSDFSRHRMRSRVAKIIVETWDTGPFPTDLCWLLADAEDKILFVMPGGTLDKAMLGRIGNTPGFDKAAIRRAMRSTSNARFTVWQRDLIEAKASTRR</sequence>
<accession>A0ABU9XZM7</accession>
<dbReference type="RefSeq" id="WP_343891675.1">
    <property type="nucleotide sequence ID" value="NZ_BAAAEH010000047.1"/>
</dbReference>
<name>A0ABU9XZM7_9SPHN</name>
<protein>
    <submittedName>
        <fullName evidence="1">Uncharacterized protein</fullName>
    </submittedName>
</protein>
<comment type="caution">
    <text evidence="1">The sequence shown here is derived from an EMBL/GenBank/DDBJ whole genome shotgun (WGS) entry which is preliminary data.</text>
</comment>